<dbReference type="AlphaFoldDB" id="F2FAV2"/>
<dbReference type="KEGG" id="siv:SSIL_3823"/>
<dbReference type="EMBL" id="AP012158">
    <property type="protein sequence ID" value="BAK18246.1"/>
    <property type="molecule type" value="Genomic_DNA"/>
</dbReference>
<geneLocation type="plasmid" evidence="3 4">
    <name>pSSIL1</name>
</geneLocation>
<dbReference type="GO" id="GO:0003677">
    <property type="term" value="F:DNA binding"/>
    <property type="evidence" value="ECO:0007669"/>
    <property type="project" value="InterPro"/>
</dbReference>
<dbReference type="PATRIC" id="fig|1002809.3.peg.3871"/>
<dbReference type="InterPro" id="IPR011010">
    <property type="entry name" value="DNA_brk_join_enz"/>
</dbReference>
<keyword evidence="4" id="KW-1185">Reference proteome</keyword>
<dbReference type="InterPro" id="IPR002104">
    <property type="entry name" value="Integrase_catalytic"/>
</dbReference>
<dbReference type="Gene3D" id="1.10.443.10">
    <property type="entry name" value="Intergrase catalytic core"/>
    <property type="match status" value="1"/>
</dbReference>
<dbReference type="GO" id="GO:0015074">
    <property type="term" value="P:DNA integration"/>
    <property type="evidence" value="ECO:0007669"/>
    <property type="project" value="InterPro"/>
</dbReference>
<keyword evidence="3" id="KW-0614">Plasmid</keyword>
<evidence type="ECO:0000313" key="4">
    <source>
        <dbReference type="Proteomes" id="UP000006691"/>
    </source>
</evidence>
<accession>F2FAV2</accession>
<protein>
    <submittedName>
        <fullName evidence="3">Integrase</fullName>
    </submittedName>
</protein>
<evidence type="ECO:0000256" key="1">
    <source>
        <dbReference type="ARBA" id="ARBA00023172"/>
    </source>
</evidence>
<keyword evidence="1" id="KW-0233">DNA recombination</keyword>
<dbReference type="HOGENOM" id="CLU_813543_0_0_9"/>
<gene>
    <name evidence="3" type="ORF">SSIL_3823</name>
</gene>
<sequence>MARRGRTSIVREVKEALDAIDRIGHSKKLAREKGEHAIHSIKQKENTMSDAQNFAKWVRAEHGVKSLGDLEEKHYQKYMAYLNEKGLSKGHMRNVETSLRFLQEGFKTRSERFEGGSEHFKGFCPEKRIVSYQINENIQNRAYTLQEMDAIKKNCSNEVQNAVDLMYGLGLRVKEAANIQAGHFHKDEDGWRLQIARGAGITKGGRFREIAISNAFNERLSSLLYGKASNERIIKVSPTTIRDGINVACKKAGIEQSNRGTHGFRHAYARNRAEQLMTNSERQMMDRILSNREIGRKADYGINAEKDKQLFANAREKMNLIHSELGHGVNRWELAMRYLKN</sequence>
<feature type="domain" description="Tyr recombinase" evidence="2">
    <location>
        <begin position="138"/>
        <end position="316"/>
    </location>
</feature>
<evidence type="ECO:0000313" key="3">
    <source>
        <dbReference type="EMBL" id="BAK18246.1"/>
    </source>
</evidence>
<reference evidence="3 4" key="1">
    <citation type="journal article" date="2012" name="J. Biosci. Bioeng.">
        <title>Complete genome sequence and characterization of the N-acylhomoserine lactone-degrading gene of the potato leaf-associated Solibacillus silvestris.</title>
        <authorList>
            <person name="Morohoshi T."/>
            <person name="Tominaga Y."/>
            <person name="Someya N."/>
            <person name="Ikeda T."/>
        </authorList>
    </citation>
    <scope>NUCLEOTIDE SEQUENCE [LARGE SCALE GENOMIC DNA]</scope>
    <source>
        <strain evidence="3 4">StLB046</strain>
        <plasmid evidence="4">pSSIL1</plasmid>
    </source>
</reference>
<dbReference type="SUPFAM" id="SSF56349">
    <property type="entry name" value="DNA breaking-rejoining enzymes"/>
    <property type="match status" value="1"/>
</dbReference>
<dbReference type="Proteomes" id="UP000006691">
    <property type="component" value="Plasmid pSSIL1"/>
</dbReference>
<evidence type="ECO:0000259" key="2">
    <source>
        <dbReference type="PROSITE" id="PS51898"/>
    </source>
</evidence>
<name>F2FAV2_SOLSS</name>
<organism evidence="3 4">
    <name type="scientific">Solibacillus silvestris (strain StLB046)</name>
    <name type="common">Bacillus silvestris</name>
    <dbReference type="NCBI Taxonomy" id="1002809"/>
    <lineage>
        <taxon>Bacteria</taxon>
        <taxon>Bacillati</taxon>
        <taxon>Bacillota</taxon>
        <taxon>Bacilli</taxon>
        <taxon>Bacillales</taxon>
        <taxon>Caryophanaceae</taxon>
        <taxon>Solibacillus</taxon>
    </lineage>
</organism>
<dbReference type="GO" id="GO:0006310">
    <property type="term" value="P:DNA recombination"/>
    <property type="evidence" value="ECO:0007669"/>
    <property type="project" value="UniProtKB-KW"/>
</dbReference>
<dbReference type="InterPro" id="IPR013762">
    <property type="entry name" value="Integrase-like_cat_sf"/>
</dbReference>
<dbReference type="Pfam" id="PF00589">
    <property type="entry name" value="Phage_integrase"/>
    <property type="match status" value="1"/>
</dbReference>
<dbReference type="PROSITE" id="PS51898">
    <property type="entry name" value="TYR_RECOMBINASE"/>
    <property type="match status" value="1"/>
</dbReference>
<proteinExistence type="predicted"/>